<protein>
    <submittedName>
        <fullName evidence="3">Dipeptidyl aminopeptidase/acylaminoacyl peptidase</fullName>
    </submittedName>
</protein>
<dbReference type="InterPro" id="IPR050278">
    <property type="entry name" value="Serine_Prot_S9B/DPPIV"/>
</dbReference>
<evidence type="ECO:0000256" key="1">
    <source>
        <dbReference type="SAM" id="SignalP"/>
    </source>
</evidence>
<dbReference type="AlphaFoldDB" id="A0A1M4WCE0"/>
<dbReference type="PANTHER" id="PTHR11731:SF193">
    <property type="entry name" value="DIPEPTIDYL PEPTIDASE 9"/>
    <property type="match status" value="1"/>
</dbReference>
<proteinExistence type="predicted"/>
<organism evidence="3 4">
    <name type="scientific">Mariniphaga anaerophila</name>
    <dbReference type="NCBI Taxonomy" id="1484053"/>
    <lineage>
        <taxon>Bacteria</taxon>
        <taxon>Pseudomonadati</taxon>
        <taxon>Bacteroidota</taxon>
        <taxon>Bacteroidia</taxon>
        <taxon>Marinilabiliales</taxon>
        <taxon>Prolixibacteraceae</taxon>
        <taxon>Mariniphaga</taxon>
    </lineage>
</organism>
<dbReference type="GO" id="GO:0004177">
    <property type="term" value="F:aminopeptidase activity"/>
    <property type="evidence" value="ECO:0007669"/>
    <property type="project" value="UniProtKB-KW"/>
</dbReference>
<gene>
    <name evidence="3" type="ORF">SAMN05444274_102401</name>
</gene>
<dbReference type="InterPro" id="IPR029058">
    <property type="entry name" value="AB_hydrolase_fold"/>
</dbReference>
<dbReference type="STRING" id="1484053.SAMN05444274_102401"/>
<dbReference type="Gene3D" id="3.40.50.1820">
    <property type="entry name" value="alpha/beta hydrolase"/>
    <property type="match status" value="1"/>
</dbReference>
<evidence type="ECO:0000259" key="2">
    <source>
        <dbReference type="Pfam" id="PF00326"/>
    </source>
</evidence>
<sequence length="924" mass="105862">MRRAALLLICFVSFGVFAQQPVKKPLAIEDFATWNTLPSAIISNNGKLIAFEQNLQKGDGLLILKRDKNGFDTIPRGSNPAFSPENNFMVFSIKQPEDTVRKAKLDKVKKDDMPKDSLGIWVFDNREVLKFPNFKSYKLPEENARWIAFTVELAPEQKDTVNTDSKKENKGENNLALFEVAGADTVLLRNVSEWFYAKKGDALYFSKELKDSTGTVSSLYAFDTFTGQVTSIFSEKGWLKKLVADETGSQVAFLFSQDTTETKQYSLYLGRQDGKPEKIVDAFTSGVPVSWAPSENGSVYFSEDGTKLFLGTAEQPKAEQKDTIPDDEKPKLDVWNWKDLKLQPQQNVEADREKKRTYLAVYHIGLNRFIQLADPGMRDISTLQKGNGELALGSNELPYLRAFSWTGKRNRDYYLVDLKSGIKREIAHEKSYLRLSPQGKYMVWWEPADSSYYARSTDINRLDAVSLTKILPVNFYYEQNDVPMEPFPYGIAGWSEDDRFLYAYDRYDIWKLDLSGERVPVNVTKAFGRRNETRLRYVKLDSEIEFIPAEKPVLLSALDERTMSGGFFSARFGEVAEPKLLVMDKNYFSGVKKAKDADRLIWTKEDVKTFPDLWSSDLKFSRPEKISDANPQQKKFIWPKVQMVEWTSFTGEKLKGLLYFPENLDPAKKYPMMVYFYERNAENLYRYSKPSPSRSIINKTFYASNGYVVFVPDITYKTGYPGQSAYDAIVSGTQYLVNTFPYINREKIGLQGQSWGGYQTAYLITQTDMYAAAMAGAPVSNMTSAYGGIRWQTGISRMFQYEHTQSRIGGTLWEKPMQYVENSPLFYAPKVNTPLLMMHNDNDGAVPWYQGIELFVALRRLDKPAWLLTYNGEPHNLKATSWANRIDLSKRMFQFFNHYLKGEPMPEWMEKGIPASEKGENLGY</sequence>
<dbReference type="OrthoDB" id="9812921at2"/>
<dbReference type="InterPro" id="IPR001375">
    <property type="entry name" value="Peptidase_S9_cat"/>
</dbReference>
<dbReference type="GO" id="GO:0006508">
    <property type="term" value="P:proteolysis"/>
    <property type="evidence" value="ECO:0007669"/>
    <property type="project" value="InterPro"/>
</dbReference>
<dbReference type="RefSeq" id="WP_072999572.1">
    <property type="nucleotide sequence ID" value="NZ_FQUM01000002.1"/>
</dbReference>
<dbReference type="Proteomes" id="UP000184164">
    <property type="component" value="Unassembled WGS sequence"/>
</dbReference>
<feature type="signal peptide" evidence="1">
    <location>
        <begin position="1"/>
        <end position="18"/>
    </location>
</feature>
<dbReference type="SUPFAM" id="SSF82171">
    <property type="entry name" value="DPP6 N-terminal domain-like"/>
    <property type="match status" value="1"/>
</dbReference>
<keyword evidence="1" id="KW-0732">Signal</keyword>
<dbReference type="GO" id="GO:0008239">
    <property type="term" value="F:dipeptidyl-peptidase activity"/>
    <property type="evidence" value="ECO:0007669"/>
    <property type="project" value="TreeGrafter"/>
</dbReference>
<dbReference type="EMBL" id="FQUM01000002">
    <property type="protein sequence ID" value="SHE78904.1"/>
    <property type="molecule type" value="Genomic_DNA"/>
</dbReference>
<accession>A0A1M4WCE0</accession>
<dbReference type="SUPFAM" id="SSF53474">
    <property type="entry name" value="alpha/beta-Hydrolases"/>
    <property type="match status" value="1"/>
</dbReference>
<name>A0A1M4WCE0_9BACT</name>
<keyword evidence="4" id="KW-1185">Reference proteome</keyword>
<dbReference type="PANTHER" id="PTHR11731">
    <property type="entry name" value="PROTEASE FAMILY S9B,C DIPEPTIDYL-PEPTIDASE IV-RELATED"/>
    <property type="match status" value="1"/>
</dbReference>
<reference evidence="3 4" key="1">
    <citation type="submission" date="2016-11" db="EMBL/GenBank/DDBJ databases">
        <authorList>
            <person name="Jaros S."/>
            <person name="Januszkiewicz K."/>
            <person name="Wedrychowicz H."/>
        </authorList>
    </citation>
    <scope>NUCLEOTIDE SEQUENCE [LARGE SCALE GENOMIC DNA]</scope>
    <source>
        <strain evidence="3 4">DSM 26910</strain>
    </source>
</reference>
<keyword evidence="3" id="KW-0378">Hydrolase</keyword>
<feature type="chain" id="PRO_5013155146" evidence="1">
    <location>
        <begin position="19"/>
        <end position="924"/>
    </location>
</feature>
<keyword evidence="3" id="KW-0031">Aminopeptidase</keyword>
<dbReference type="Pfam" id="PF00326">
    <property type="entry name" value="Peptidase_S9"/>
    <property type="match status" value="1"/>
</dbReference>
<keyword evidence="3" id="KW-0645">Protease</keyword>
<dbReference type="GO" id="GO:0008236">
    <property type="term" value="F:serine-type peptidase activity"/>
    <property type="evidence" value="ECO:0007669"/>
    <property type="project" value="InterPro"/>
</dbReference>
<evidence type="ECO:0000313" key="3">
    <source>
        <dbReference type="EMBL" id="SHE78904.1"/>
    </source>
</evidence>
<evidence type="ECO:0000313" key="4">
    <source>
        <dbReference type="Proteomes" id="UP000184164"/>
    </source>
</evidence>
<feature type="domain" description="Peptidase S9 prolyl oligopeptidase catalytic" evidence="2">
    <location>
        <begin position="703"/>
        <end position="902"/>
    </location>
</feature>